<name>A0AAJ4ZH74_PANPU</name>
<comment type="caution">
    <text evidence="2">The sequence shown here is derived from an EMBL/GenBank/DDBJ whole genome shotgun (WGS) entry which is preliminary data.</text>
</comment>
<sequence>MPLLSAALVSLALILPIKTVLAQDIAPVDINEDRPAAFDLSQGHLDFSLWDKRLIASGENNVAAKKDWSNGTFLCYSDSNPSVGACPTKDIRDGSQGSTEIRLMFVERRSKAGHVVSFRASKHTVGNTNDHKRINDDYGSGDGVVVQDALRLEAKIPAAEFKRFPSGGIWDAHWKLRLHRRDRGFVSEVNLKIKLTITYTKNVQIFLPEHNTTTPTVDLGLTGQVSRDGRTTGRRNIDMCLYDGFGSNSSYFEVTVMDGLSVPQRGPSSFSVVRDGTSGQSLGERIDYGVTYLHNGQRKSLNNGETIRLLGGNNTDVRPVYLPNIPVPVLCKPMPLTLETPEFNAKEKSAGSYTGKLKIIFSPSAQSL</sequence>
<dbReference type="InterPro" id="IPR043037">
    <property type="entry name" value="CfaE_adhesin"/>
</dbReference>
<dbReference type="Pfam" id="PF07434">
    <property type="entry name" value="CblD"/>
    <property type="match status" value="1"/>
</dbReference>
<keyword evidence="1" id="KW-0732">Signal</keyword>
<reference evidence="2 3" key="1">
    <citation type="submission" date="2018-06" db="EMBL/GenBank/DDBJ databases">
        <authorList>
            <consortium name="Pathogen Informatics"/>
            <person name="Doyle S."/>
        </authorList>
    </citation>
    <scope>NUCLEOTIDE SEQUENCE [LARGE SCALE GENOMIC DNA]</scope>
    <source>
        <strain evidence="2 3">NCTC13159</strain>
    </source>
</reference>
<dbReference type="InterPro" id="IPR010888">
    <property type="entry name" value="CblD"/>
</dbReference>
<feature type="signal peptide" evidence="1">
    <location>
        <begin position="1"/>
        <end position="22"/>
    </location>
</feature>
<evidence type="ECO:0000313" key="2">
    <source>
        <dbReference type="EMBL" id="SUA93210.1"/>
    </source>
</evidence>
<dbReference type="EMBL" id="UGSJ01000001">
    <property type="protein sequence ID" value="SUA93210.1"/>
    <property type="molecule type" value="Genomic_DNA"/>
</dbReference>
<dbReference type="Gene3D" id="2.60.40.2040">
    <property type="entry name" value="CFA/I fimbrial subunit E, pilin domain"/>
    <property type="match status" value="1"/>
</dbReference>
<protein>
    <submittedName>
        <fullName evidence="2">Colonization factor antigen I subunit E</fullName>
    </submittedName>
</protein>
<dbReference type="Proteomes" id="UP000254589">
    <property type="component" value="Unassembled WGS sequence"/>
</dbReference>
<dbReference type="AlphaFoldDB" id="A0AAJ4ZH74"/>
<dbReference type="Gene3D" id="2.60.40.2520">
    <property type="entry name" value="CFA/I fimbrial subunit E, adhesin domain"/>
    <property type="match status" value="1"/>
</dbReference>
<evidence type="ECO:0000313" key="3">
    <source>
        <dbReference type="Proteomes" id="UP000254589"/>
    </source>
</evidence>
<proteinExistence type="predicted"/>
<gene>
    <name evidence="2" type="primary">cfaE_3</name>
    <name evidence="2" type="ORF">NCTC13159_04768</name>
</gene>
<feature type="chain" id="PRO_5042539954" evidence="1">
    <location>
        <begin position="23"/>
        <end position="368"/>
    </location>
</feature>
<accession>A0AAJ4ZH74</accession>
<evidence type="ECO:0000256" key="1">
    <source>
        <dbReference type="SAM" id="SignalP"/>
    </source>
</evidence>
<organism evidence="2 3">
    <name type="scientific">Pandoraea pulmonicola</name>
    <dbReference type="NCBI Taxonomy" id="93221"/>
    <lineage>
        <taxon>Bacteria</taxon>
        <taxon>Pseudomonadati</taxon>
        <taxon>Pseudomonadota</taxon>
        <taxon>Betaproteobacteria</taxon>
        <taxon>Burkholderiales</taxon>
        <taxon>Burkholderiaceae</taxon>
        <taxon>Pandoraea</taxon>
    </lineage>
</organism>